<dbReference type="SUPFAM" id="SSF69635">
    <property type="entry name" value="Type III secretory system chaperone-like"/>
    <property type="match status" value="1"/>
</dbReference>
<dbReference type="RefSeq" id="WP_123225554.1">
    <property type="nucleotide sequence ID" value="NZ_RJSE01000001.1"/>
</dbReference>
<evidence type="ECO:0000313" key="2">
    <source>
        <dbReference type="Proteomes" id="UP000267128"/>
    </source>
</evidence>
<reference evidence="1 2" key="1">
    <citation type="submission" date="2018-11" db="EMBL/GenBank/DDBJ databases">
        <authorList>
            <person name="Li F."/>
        </authorList>
    </citation>
    <scope>NUCLEOTIDE SEQUENCE [LARGE SCALE GENOMIC DNA]</scope>
    <source>
        <strain evidence="1 2">Gsoil 097</strain>
    </source>
</reference>
<dbReference type="InterPro" id="IPR019660">
    <property type="entry name" value="Put_sensory_transdc_reg_YbjN"/>
</dbReference>
<accession>A0A3N0CRX5</accession>
<dbReference type="EMBL" id="RJSE01000001">
    <property type="protein sequence ID" value="RNL66109.1"/>
    <property type="molecule type" value="Genomic_DNA"/>
</dbReference>
<dbReference type="Gene3D" id="3.30.1460.10">
    <property type="match status" value="1"/>
</dbReference>
<organism evidence="1 2">
    <name type="scientific">Nocardioides marmoriginsengisoli</name>
    <dbReference type="NCBI Taxonomy" id="661483"/>
    <lineage>
        <taxon>Bacteria</taxon>
        <taxon>Bacillati</taxon>
        <taxon>Actinomycetota</taxon>
        <taxon>Actinomycetes</taxon>
        <taxon>Propionibacteriales</taxon>
        <taxon>Nocardioidaceae</taxon>
        <taxon>Nocardioides</taxon>
    </lineage>
</organism>
<keyword evidence="2" id="KW-1185">Reference proteome</keyword>
<dbReference type="Pfam" id="PF10722">
    <property type="entry name" value="YbjN"/>
    <property type="match status" value="1"/>
</dbReference>
<gene>
    <name evidence="1" type="ORF">EFK50_00300</name>
</gene>
<sequence>MTDPGAVLRQVLTDGELDWQELTEGTFDVVLPGERKLKTPVRIEVGPHALSVHAFVCRKPDENFEGVYRWMLERNMKMFGVAFALDALGDIFLDARLPLSVVTPEEIDRLLGSVLTYADESFNVLLELGFASAIRKEWSWRIANGESTANLDAFRGWLEVEPAETGTPSQEPSARD</sequence>
<protein>
    <submittedName>
        <fullName evidence="1">YbjN domain-containing protein</fullName>
    </submittedName>
</protein>
<comment type="caution">
    <text evidence="1">The sequence shown here is derived from an EMBL/GenBank/DDBJ whole genome shotgun (WGS) entry which is preliminary data.</text>
</comment>
<dbReference type="AlphaFoldDB" id="A0A3N0CRX5"/>
<dbReference type="Proteomes" id="UP000267128">
    <property type="component" value="Unassembled WGS sequence"/>
</dbReference>
<proteinExistence type="predicted"/>
<dbReference type="OrthoDB" id="3212317at2"/>
<name>A0A3N0CRX5_9ACTN</name>
<evidence type="ECO:0000313" key="1">
    <source>
        <dbReference type="EMBL" id="RNL66109.1"/>
    </source>
</evidence>